<reference evidence="1" key="1">
    <citation type="journal article" date="2019" name="bioRxiv">
        <title>The Genome of the Zebra Mussel, Dreissena polymorpha: A Resource for Invasive Species Research.</title>
        <authorList>
            <person name="McCartney M.A."/>
            <person name="Auch B."/>
            <person name="Kono T."/>
            <person name="Mallez S."/>
            <person name="Zhang Y."/>
            <person name="Obille A."/>
            <person name="Becker A."/>
            <person name="Abrahante J.E."/>
            <person name="Garbe J."/>
            <person name="Badalamenti J.P."/>
            <person name="Herman A."/>
            <person name="Mangelson H."/>
            <person name="Liachko I."/>
            <person name="Sullivan S."/>
            <person name="Sone E.D."/>
            <person name="Koren S."/>
            <person name="Silverstein K.A.T."/>
            <person name="Beckman K.B."/>
            <person name="Gohl D.M."/>
        </authorList>
    </citation>
    <scope>NUCLEOTIDE SEQUENCE</scope>
    <source>
        <strain evidence="1">Duluth1</strain>
        <tissue evidence="1">Whole animal</tissue>
    </source>
</reference>
<gene>
    <name evidence="1" type="ORF">DPMN_082074</name>
</gene>
<protein>
    <submittedName>
        <fullName evidence="1">Uncharacterized protein</fullName>
    </submittedName>
</protein>
<reference evidence="1" key="2">
    <citation type="submission" date="2020-11" db="EMBL/GenBank/DDBJ databases">
        <authorList>
            <person name="McCartney M.A."/>
            <person name="Auch B."/>
            <person name="Kono T."/>
            <person name="Mallez S."/>
            <person name="Becker A."/>
            <person name="Gohl D.M."/>
            <person name="Silverstein K.A.T."/>
            <person name="Koren S."/>
            <person name="Bechman K.B."/>
            <person name="Herman A."/>
            <person name="Abrahante J.E."/>
            <person name="Garbe J."/>
        </authorList>
    </citation>
    <scope>NUCLEOTIDE SEQUENCE</scope>
    <source>
        <strain evidence="1">Duluth1</strain>
        <tissue evidence="1">Whole animal</tissue>
    </source>
</reference>
<sequence>MKDAVRSKNPFMLIDLEGAVKQPGKGTFKTLPEWRKEIIAWLKNDLEEEFIAWLYSDIEKEIIAWF</sequence>
<dbReference type="EMBL" id="JAIWYP010000016">
    <property type="protein sequence ID" value="KAH3694634.1"/>
    <property type="molecule type" value="Genomic_DNA"/>
</dbReference>
<accession>A0A9D3Y9U9</accession>
<organism evidence="1 2">
    <name type="scientific">Dreissena polymorpha</name>
    <name type="common">Zebra mussel</name>
    <name type="synonym">Mytilus polymorpha</name>
    <dbReference type="NCBI Taxonomy" id="45954"/>
    <lineage>
        <taxon>Eukaryota</taxon>
        <taxon>Metazoa</taxon>
        <taxon>Spiralia</taxon>
        <taxon>Lophotrochozoa</taxon>
        <taxon>Mollusca</taxon>
        <taxon>Bivalvia</taxon>
        <taxon>Autobranchia</taxon>
        <taxon>Heteroconchia</taxon>
        <taxon>Euheterodonta</taxon>
        <taxon>Imparidentia</taxon>
        <taxon>Neoheterodontei</taxon>
        <taxon>Myida</taxon>
        <taxon>Dreissenoidea</taxon>
        <taxon>Dreissenidae</taxon>
        <taxon>Dreissena</taxon>
    </lineage>
</organism>
<proteinExistence type="predicted"/>
<evidence type="ECO:0000313" key="2">
    <source>
        <dbReference type="Proteomes" id="UP000828390"/>
    </source>
</evidence>
<name>A0A9D3Y9U9_DREPO</name>
<dbReference type="Proteomes" id="UP000828390">
    <property type="component" value="Unassembled WGS sequence"/>
</dbReference>
<dbReference type="AlphaFoldDB" id="A0A9D3Y9U9"/>
<comment type="caution">
    <text evidence="1">The sequence shown here is derived from an EMBL/GenBank/DDBJ whole genome shotgun (WGS) entry which is preliminary data.</text>
</comment>
<keyword evidence="2" id="KW-1185">Reference proteome</keyword>
<evidence type="ECO:0000313" key="1">
    <source>
        <dbReference type="EMBL" id="KAH3694634.1"/>
    </source>
</evidence>